<protein>
    <submittedName>
        <fullName evidence="1">Uncharacterized protein</fullName>
    </submittedName>
</protein>
<sequence length="172" mass="19650">MHLSQAGVLHTCCMWRFVCTQITIYGRYSYLLTSPSHHLVAITAISPSPLLFLSVHRFAPTTIYFVHSFAHRNPVLLRQSVPRARNDAGTSEEGVYNGTHYSNLHRLDAYCIVCGSMEVRLLASMFSYRSRIQWHSLWSYDSSWESATTKWSVGSARYNFTSSLTWDSTLCL</sequence>
<organism evidence="1 2">
    <name type="scientific">Zopfia rhizophila CBS 207.26</name>
    <dbReference type="NCBI Taxonomy" id="1314779"/>
    <lineage>
        <taxon>Eukaryota</taxon>
        <taxon>Fungi</taxon>
        <taxon>Dikarya</taxon>
        <taxon>Ascomycota</taxon>
        <taxon>Pezizomycotina</taxon>
        <taxon>Dothideomycetes</taxon>
        <taxon>Dothideomycetes incertae sedis</taxon>
        <taxon>Zopfiaceae</taxon>
        <taxon>Zopfia</taxon>
    </lineage>
</organism>
<dbReference type="EMBL" id="ML994663">
    <property type="protein sequence ID" value="KAF2179754.1"/>
    <property type="molecule type" value="Genomic_DNA"/>
</dbReference>
<proteinExistence type="predicted"/>
<reference evidence="1" key="1">
    <citation type="journal article" date="2020" name="Stud. Mycol.">
        <title>101 Dothideomycetes genomes: a test case for predicting lifestyles and emergence of pathogens.</title>
        <authorList>
            <person name="Haridas S."/>
            <person name="Albert R."/>
            <person name="Binder M."/>
            <person name="Bloem J."/>
            <person name="Labutti K."/>
            <person name="Salamov A."/>
            <person name="Andreopoulos B."/>
            <person name="Baker S."/>
            <person name="Barry K."/>
            <person name="Bills G."/>
            <person name="Bluhm B."/>
            <person name="Cannon C."/>
            <person name="Castanera R."/>
            <person name="Culley D."/>
            <person name="Daum C."/>
            <person name="Ezra D."/>
            <person name="Gonzalez J."/>
            <person name="Henrissat B."/>
            <person name="Kuo A."/>
            <person name="Liang C."/>
            <person name="Lipzen A."/>
            <person name="Lutzoni F."/>
            <person name="Magnuson J."/>
            <person name="Mondo S."/>
            <person name="Nolan M."/>
            <person name="Ohm R."/>
            <person name="Pangilinan J."/>
            <person name="Park H.-J."/>
            <person name="Ramirez L."/>
            <person name="Alfaro M."/>
            <person name="Sun H."/>
            <person name="Tritt A."/>
            <person name="Yoshinaga Y."/>
            <person name="Zwiers L.-H."/>
            <person name="Turgeon B."/>
            <person name="Goodwin S."/>
            <person name="Spatafora J."/>
            <person name="Crous P."/>
            <person name="Grigoriev I."/>
        </authorList>
    </citation>
    <scope>NUCLEOTIDE SEQUENCE</scope>
    <source>
        <strain evidence="1">CBS 207.26</strain>
    </source>
</reference>
<evidence type="ECO:0000313" key="2">
    <source>
        <dbReference type="Proteomes" id="UP000800200"/>
    </source>
</evidence>
<dbReference type="AlphaFoldDB" id="A0A6A6DJR0"/>
<gene>
    <name evidence="1" type="ORF">K469DRAFT_299256</name>
</gene>
<keyword evidence="2" id="KW-1185">Reference proteome</keyword>
<evidence type="ECO:0000313" key="1">
    <source>
        <dbReference type="EMBL" id="KAF2179754.1"/>
    </source>
</evidence>
<accession>A0A6A6DJR0</accession>
<name>A0A6A6DJR0_9PEZI</name>
<dbReference type="Proteomes" id="UP000800200">
    <property type="component" value="Unassembled WGS sequence"/>
</dbReference>